<organism evidence="5 6">
    <name type="scientific">Adineta steineri</name>
    <dbReference type="NCBI Taxonomy" id="433720"/>
    <lineage>
        <taxon>Eukaryota</taxon>
        <taxon>Metazoa</taxon>
        <taxon>Spiralia</taxon>
        <taxon>Gnathifera</taxon>
        <taxon>Rotifera</taxon>
        <taxon>Eurotatoria</taxon>
        <taxon>Bdelloidea</taxon>
        <taxon>Adinetida</taxon>
        <taxon>Adinetidae</taxon>
        <taxon>Adineta</taxon>
    </lineage>
</organism>
<dbReference type="InterPro" id="IPR002364">
    <property type="entry name" value="Quin_OxRdtase/zeta-crystal_CS"/>
</dbReference>
<proteinExistence type="inferred from homology"/>
<dbReference type="PANTHER" id="PTHR44054">
    <property type="entry name" value="SYNAPTIC VESICLE MEMBRANE PROTEIN VAT-1 HOMOLOG-LIKE"/>
    <property type="match status" value="1"/>
</dbReference>
<comment type="similarity">
    <text evidence="1">Belongs to the zinc-containing alcohol dehydrogenase family. Quinone oxidoreductase subfamily.</text>
</comment>
<feature type="region of interest" description="Disordered" evidence="3">
    <location>
        <begin position="398"/>
        <end position="441"/>
    </location>
</feature>
<sequence length="441" mass="49274">MTSDEKMTTTNTSAEIKCIIVQQTFTGKRELKITTMPKPPPPEDGEVLIAVKACGINFNDVLVRYGLMEDGLRPPFVPGFECSGEILEIGPNVTNFERGDRVLAITRFSAWAEQIVVKKDLVFKIPKEMSFREAAVLPISYLTAYILLFEIGNIKSGQTLLFHSAGGGVGVALTQLSKLVPNLTLIATTSSHKFDVLRAHIHYLFEHGIDYTEDVKKIAPEGVDLVLDSHIHYLFEHGIDYTEDVKKIAPEGVDLVLDCMAGDDCERGLALLKFNGKYVMYGTSSLLSWDVKNLFGITKGMTNWWQNDKISCLRLFQDSKSIHGFNLIQLLTRGSNDTRRYLADIMHKVFLLYKEGKIKPVIDSVFTFDEVNNALGKLVERKNIGKVVIEPYPNMKSEKIKKIKSNATPGHQDSSSTSGPDDDDDDKESEESRQKLSSSNQ</sequence>
<name>A0A813XVR4_9BILA</name>
<dbReference type="SUPFAM" id="SSF51735">
    <property type="entry name" value="NAD(P)-binding Rossmann-fold domains"/>
    <property type="match status" value="1"/>
</dbReference>
<dbReference type="GO" id="GO:0008270">
    <property type="term" value="F:zinc ion binding"/>
    <property type="evidence" value="ECO:0007669"/>
    <property type="project" value="InterPro"/>
</dbReference>
<evidence type="ECO:0000259" key="4">
    <source>
        <dbReference type="SMART" id="SM00829"/>
    </source>
</evidence>
<dbReference type="SMART" id="SM00829">
    <property type="entry name" value="PKS_ER"/>
    <property type="match status" value="1"/>
</dbReference>
<dbReference type="AlphaFoldDB" id="A0A813XVR4"/>
<evidence type="ECO:0000313" key="5">
    <source>
        <dbReference type="EMBL" id="CAF0875473.1"/>
    </source>
</evidence>
<dbReference type="SUPFAM" id="SSF50129">
    <property type="entry name" value="GroES-like"/>
    <property type="match status" value="1"/>
</dbReference>
<dbReference type="GO" id="GO:0016491">
    <property type="term" value="F:oxidoreductase activity"/>
    <property type="evidence" value="ECO:0007669"/>
    <property type="project" value="UniProtKB-KW"/>
</dbReference>
<dbReference type="Proteomes" id="UP000663845">
    <property type="component" value="Unassembled WGS sequence"/>
</dbReference>
<keyword evidence="2" id="KW-0560">Oxidoreductase</keyword>
<dbReference type="PROSITE" id="PS01162">
    <property type="entry name" value="QOR_ZETA_CRYSTAL"/>
    <property type="match status" value="1"/>
</dbReference>
<feature type="domain" description="Enoyl reductase (ER)" evidence="4">
    <location>
        <begin position="27"/>
        <end position="389"/>
    </location>
</feature>
<reference evidence="5" key="1">
    <citation type="submission" date="2021-02" db="EMBL/GenBank/DDBJ databases">
        <authorList>
            <person name="Nowell W R."/>
        </authorList>
    </citation>
    <scope>NUCLEOTIDE SEQUENCE</scope>
</reference>
<evidence type="ECO:0000256" key="1">
    <source>
        <dbReference type="ARBA" id="ARBA00010371"/>
    </source>
</evidence>
<dbReference type="Gene3D" id="3.90.180.10">
    <property type="entry name" value="Medium-chain alcohol dehydrogenases, catalytic domain"/>
    <property type="match status" value="2"/>
</dbReference>
<dbReference type="Pfam" id="PF08240">
    <property type="entry name" value="ADH_N"/>
    <property type="match status" value="1"/>
</dbReference>
<comment type="caution">
    <text evidence="5">The sequence shown here is derived from an EMBL/GenBank/DDBJ whole genome shotgun (WGS) entry which is preliminary data.</text>
</comment>
<dbReference type="InterPro" id="IPR013154">
    <property type="entry name" value="ADH-like_N"/>
</dbReference>
<evidence type="ECO:0000313" key="6">
    <source>
        <dbReference type="Proteomes" id="UP000663845"/>
    </source>
</evidence>
<feature type="compositionally biased region" description="Acidic residues" evidence="3">
    <location>
        <begin position="420"/>
        <end position="429"/>
    </location>
</feature>
<evidence type="ECO:0000256" key="2">
    <source>
        <dbReference type="ARBA" id="ARBA00023002"/>
    </source>
</evidence>
<dbReference type="Pfam" id="PF13602">
    <property type="entry name" value="ADH_zinc_N_2"/>
    <property type="match status" value="1"/>
</dbReference>
<dbReference type="InterPro" id="IPR011032">
    <property type="entry name" value="GroES-like_sf"/>
</dbReference>
<dbReference type="CDD" id="cd08275">
    <property type="entry name" value="MDR3"/>
    <property type="match status" value="1"/>
</dbReference>
<evidence type="ECO:0000256" key="3">
    <source>
        <dbReference type="SAM" id="MobiDB-lite"/>
    </source>
</evidence>
<dbReference type="EMBL" id="CAJNOG010000064">
    <property type="protein sequence ID" value="CAF0875473.1"/>
    <property type="molecule type" value="Genomic_DNA"/>
</dbReference>
<dbReference type="InterPro" id="IPR036291">
    <property type="entry name" value="NAD(P)-bd_dom_sf"/>
</dbReference>
<gene>
    <name evidence="5" type="ORF">JYZ213_LOCUS9196</name>
</gene>
<dbReference type="PANTHER" id="PTHR44054:SF2">
    <property type="entry name" value="SYNAPTIC VESICLE MEMBRANE PROTEIN VAT-1 HOMOLOG-LIKE"/>
    <property type="match status" value="1"/>
</dbReference>
<protein>
    <recommendedName>
        <fullName evidence="4">Enoyl reductase (ER) domain-containing protein</fullName>
    </recommendedName>
</protein>
<accession>A0A813XVR4</accession>
<dbReference type="InterPro" id="IPR052100">
    <property type="entry name" value="SV-ATPase_mito-regulator"/>
</dbReference>
<dbReference type="InterPro" id="IPR020843">
    <property type="entry name" value="ER"/>
</dbReference>